<evidence type="ECO:0000256" key="1">
    <source>
        <dbReference type="ARBA" id="ARBA00023015"/>
    </source>
</evidence>
<evidence type="ECO:0000313" key="4">
    <source>
        <dbReference type="EMBL" id="TBN58620.1"/>
    </source>
</evidence>
<evidence type="ECO:0000256" key="2">
    <source>
        <dbReference type="ARBA" id="ARBA00023163"/>
    </source>
</evidence>
<proteinExistence type="predicted"/>
<accession>A0A4Q9H1K7</accession>
<dbReference type="InterPro" id="IPR050313">
    <property type="entry name" value="Carb_Metab_HTH_regulators"/>
</dbReference>
<dbReference type="SUPFAM" id="SSF100950">
    <property type="entry name" value="NagB/RpiA/CoA transferase-like"/>
    <property type="match status" value="1"/>
</dbReference>
<keyword evidence="5" id="KW-1185">Reference proteome</keyword>
<evidence type="ECO:0000259" key="3">
    <source>
        <dbReference type="PROSITE" id="PS51000"/>
    </source>
</evidence>
<dbReference type="PANTHER" id="PTHR30363">
    <property type="entry name" value="HTH-TYPE TRANSCRIPTIONAL REGULATOR SRLR-RELATED"/>
    <property type="match status" value="1"/>
</dbReference>
<feature type="domain" description="HTH deoR-type" evidence="3">
    <location>
        <begin position="7"/>
        <end position="62"/>
    </location>
</feature>
<dbReference type="InterPro" id="IPR014036">
    <property type="entry name" value="DeoR-like_C"/>
</dbReference>
<dbReference type="InterPro" id="IPR001034">
    <property type="entry name" value="DeoR_HTH"/>
</dbReference>
<dbReference type="InterPro" id="IPR037171">
    <property type="entry name" value="NagB/RpiA_transferase-like"/>
</dbReference>
<gene>
    <name evidence="4" type="ORF">EYE40_10055</name>
</gene>
<dbReference type="EMBL" id="SISG01000001">
    <property type="protein sequence ID" value="TBN58620.1"/>
    <property type="molecule type" value="Genomic_DNA"/>
</dbReference>
<organism evidence="4 5">
    <name type="scientific">Glaciihabitans arcticus</name>
    <dbReference type="NCBI Taxonomy" id="2668039"/>
    <lineage>
        <taxon>Bacteria</taxon>
        <taxon>Bacillati</taxon>
        <taxon>Actinomycetota</taxon>
        <taxon>Actinomycetes</taxon>
        <taxon>Micrococcales</taxon>
        <taxon>Microbacteriaceae</taxon>
        <taxon>Glaciihabitans</taxon>
    </lineage>
</organism>
<comment type="caution">
    <text evidence="4">The sequence shown here is derived from an EMBL/GenBank/DDBJ whole genome shotgun (WGS) entry which is preliminary data.</text>
</comment>
<keyword evidence="2" id="KW-0804">Transcription</keyword>
<protein>
    <submittedName>
        <fullName evidence="4">DeoR/GlpR transcriptional regulator</fullName>
    </submittedName>
</protein>
<dbReference type="Pfam" id="PF08220">
    <property type="entry name" value="HTH_DeoR"/>
    <property type="match status" value="1"/>
</dbReference>
<evidence type="ECO:0000313" key="5">
    <source>
        <dbReference type="Proteomes" id="UP000294194"/>
    </source>
</evidence>
<dbReference type="PROSITE" id="PS51000">
    <property type="entry name" value="HTH_DEOR_2"/>
    <property type="match status" value="1"/>
</dbReference>
<dbReference type="InterPro" id="IPR036390">
    <property type="entry name" value="WH_DNA-bd_sf"/>
</dbReference>
<dbReference type="Gene3D" id="3.40.50.1360">
    <property type="match status" value="1"/>
</dbReference>
<dbReference type="PANTHER" id="PTHR30363:SF44">
    <property type="entry name" value="AGA OPERON TRANSCRIPTIONAL REPRESSOR-RELATED"/>
    <property type="match status" value="1"/>
</dbReference>
<dbReference type="GO" id="GO:0003700">
    <property type="term" value="F:DNA-binding transcription factor activity"/>
    <property type="evidence" value="ECO:0007669"/>
    <property type="project" value="InterPro"/>
</dbReference>
<dbReference type="Proteomes" id="UP000294194">
    <property type="component" value="Unassembled WGS sequence"/>
</dbReference>
<dbReference type="AlphaFoldDB" id="A0A4Q9H1K7"/>
<dbReference type="SMART" id="SM00420">
    <property type="entry name" value="HTH_DEOR"/>
    <property type="match status" value="1"/>
</dbReference>
<dbReference type="Pfam" id="PF00455">
    <property type="entry name" value="DeoRC"/>
    <property type="match status" value="1"/>
</dbReference>
<dbReference type="SMART" id="SM01134">
    <property type="entry name" value="DeoRC"/>
    <property type="match status" value="1"/>
</dbReference>
<keyword evidence="1" id="KW-0805">Transcription regulation</keyword>
<name>A0A4Q9H1K7_9MICO</name>
<dbReference type="SUPFAM" id="SSF46785">
    <property type="entry name" value="Winged helix' DNA-binding domain"/>
    <property type="match status" value="1"/>
</dbReference>
<reference evidence="5" key="1">
    <citation type="submission" date="2019-02" db="EMBL/GenBank/DDBJ databases">
        <title>Glaciihabitans arcticus sp. nov., a psychrotolerant bacterium isolated from polar soil.</title>
        <authorList>
            <person name="Dahal R.H."/>
        </authorList>
    </citation>
    <scope>NUCLEOTIDE SEQUENCE [LARGE SCALE GENOMIC DNA]</scope>
    <source>
        <strain evidence="5">RP-3-7</strain>
    </source>
</reference>
<sequence>MDDAAPALARRDRVLRMITERGFLRVTDAALELGVSGVTVRSDLAALEAAGSVIRVHGGAMPRSQGLGEQSFEASLEEHAAAKRAIGRRAAGLVQRGQSVLLDVGTTALAVAHALVERRDLDDVLVVTNGLTIALALEAAMPRFTVVVTGGTLRPLQHSLVNPFASPFLETLRADLAFIGCNGVDPDRGVTNVNLPEAEVKRRMVLSAERPILVADASKLGRARLGSVGPISDFDTLVTASDAPPEIVTRLRLAGLSVVLADD</sequence>